<reference evidence="1" key="1">
    <citation type="submission" date="2019-12" db="EMBL/GenBank/DDBJ databases">
        <authorList>
            <person name="Cremers G."/>
        </authorList>
    </citation>
    <scope>NUCLEOTIDE SEQUENCE</scope>
    <source>
        <strain evidence="1">Vvax</strain>
    </source>
</reference>
<dbReference type="AlphaFoldDB" id="A0A679JBA8"/>
<organism evidence="1">
    <name type="scientific">Variovorax paradoxus</name>
    <dbReference type="NCBI Taxonomy" id="34073"/>
    <lineage>
        <taxon>Bacteria</taxon>
        <taxon>Pseudomonadati</taxon>
        <taxon>Pseudomonadota</taxon>
        <taxon>Betaproteobacteria</taxon>
        <taxon>Burkholderiales</taxon>
        <taxon>Comamonadaceae</taxon>
        <taxon>Variovorax</taxon>
    </lineage>
</organism>
<evidence type="ECO:0000313" key="1">
    <source>
        <dbReference type="EMBL" id="CAA2105972.1"/>
    </source>
</evidence>
<dbReference type="Pfam" id="PF14384">
    <property type="entry name" value="BrnA_antitoxin"/>
    <property type="match status" value="1"/>
</dbReference>
<dbReference type="EMBL" id="LR743507">
    <property type="protein sequence ID" value="CAA2105972.1"/>
    <property type="molecule type" value="Genomic_DNA"/>
</dbReference>
<evidence type="ECO:0008006" key="2">
    <source>
        <dbReference type="Google" id="ProtNLM"/>
    </source>
</evidence>
<accession>A0A679JBA8</accession>
<name>A0A679JBA8_VARPD</name>
<dbReference type="InterPro" id="IPR025528">
    <property type="entry name" value="BrnA_antitoxin"/>
</dbReference>
<protein>
    <recommendedName>
        <fullName evidence="2">BrnA antitoxin family protein</fullName>
    </recommendedName>
</protein>
<sequence length="118" mass="12308">MTIKSLKALKGLDVEKVAKAIEADAGEALSGLRESLAEAQAGKFAAVHTPEQLAARKRGRPVGSVKADPKVATTIRLDAEVLEALKAAGPGWQTRANDALRAAFVAKKAAPRVPRTTA</sequence>
<gene>
    <name evidence="1" type="ORF">VVAX_03518</name>
</gene>
<dbReference type="RefSeq" id="WP_339091095.1">
    <property type="nucleotide sequence ID" value="NZ_LR743507.1"/>
</dbReference>
<proteinExistence type="predicted"/>